<accession>A0A9Q6IIB6</accession>
<evidence type="ECO:0000256" key="1">
    <source>
        <dbReference type="SAM" id="MobiDB-lite"/>
    </source>
</evidence>
<proteinExistence type="predicted"/>
<reference evidence="2 3" key="1">
    <citation type="submission" date="2018-06" db="EMBL/GenBank/DDBJ databases">
        <title>Pseudomonas diversity within urban Lake Michigan freshwaters.</title>
        <authorList>
            <person name="Batrich M."/>
            <person name="Hatzopoulos T."/>
            <person name="Putonti C."/>
        </authorList>
    </citation>
    <scope>NUCLEOTIDE SEQUENCE [LARGE SCALE GENOMIC DNA]</scope>
    <source>
        <strain evidence="2 3">MB-090624</strain>
    </source>
</reference>
<protein>
    <submittedName>
        <fullName evidence="2">Cro/Cl family transcriptional regulator</fullName>
    </submittedName>
</protein>
<organism evidence="2 3">
    <name type="scientific">Pseudomonas protegens</name>
    <dbReference type="NCBI Taxonomy" id="380021"/>
    <lineage>
        <taxon>Bacteria</taxon>
        <taxon>Pseudomonadati</taxon>
        <taxon>Pseudomonadota</taxon>
        <taxon>Gammaproteobacteria</taxon>
        <taxon>Pseudomonadales</taxon>
        <taxon>Pseudomonadaceae</taxon>
        <taxon>Pseudomonas</taxon>
    </lineage>
</organism>
<sequence>MSLKNEVAAVLRALRHVHGAGYAHLSDHAARRTIGELERASTGVTLDKLASVAQTLGFDLPTFVVLCDSLQRGVEPEQVIGSTASQIEAFRAAGGIDLMQSEISDGAIVKRPRGKPRDHQAVAEIRRLKAEGRNQSEAARELGIPRSTVQTHWHD</sequence>
<evidence type="ECO:0000313" key="3">
    <source>
        <dbReference type="Proteomes" id="UP000248188"/>
    </source>
</evidence>
<comment type="caution">
    <text evidence="2">The sequence shown here is derived from an EMBL/GenBank/DDBJ whole genome shotgun (WGS) entry which is preliminary data.</text>
</comment>
<dbReference type="EMBL" id="QJRN01000004">
    <property type="protein sequence ID" value="PYC40152.1"/>
    <property type="molecule type" value="Genomic_DNA"/>
</dbReference>
<name>A0A9Q6IIB6_9PSED</name>
<dbReference type="Proteomes" id="UP000248188">
    <property type="component" value="Unassembled WGS sequence"/>
</dbReference>
<feature type="region of interest" description="Disordered" evidence="1">
    <location>
        <begin position="133"/>
        <end position="155"/>
    </location>
</feature>
<gene>
    <name evidence="2" type="ORF">DMX08_09105</name>
</gene>
<dbReference type="Gene3D" id="1.10.10.60">
    <property type="entry name" value="Homeodomain-like"/>
    <property type="match status" value="1"/>
</dbReference>
<dbReference type="RefSeq" id="WP_110651977.1">
    <property type="nucleotide sequence ID" value="NZ_JAINDD010000007.1"/>
</dbReference>
<evidence type="ECO:0000313" key="2">
    <source>
        <dbReference type="EMBL" id="PYC40152.1"/>
    </source>
</evidence>
<dbReference type="AlphaFoldDB" id="A0A9Q6IIB6"/>